<sequence>MKQLYFRPSNHQTSLIGNVMDTHYQRLYQVRGRLGHRGDAMRIYDQSQRCLAQIIQTTNGLMPKFQLQIDHQTIGTFGVSLYFRELLFINHLNWVVLVNLTQQRYHINHVNRTLARARPHTNGLLRISINDEQFTSVLALVIIFLDRRQQIGLPFSLPRFYFPTQPRHLGLEHFAGPDMHRNDHRGNI</sequence>
<protein>
    <submittedName>
        <fullName evidence="1">Uncharacterized protein</fullName>
    </submittedName>
</protein>
<proteinExistence type="predicted"/>
<dbReference type="KEGG" id="wdi:H9L19_05345"/>
<dbReference type="AlphaFoldDB" id="A0A7G9T408"/>
<accession>A0A7G9T408</accession>
<evidence type="ECO:0000313" key="2">
    <source>
        <dbReference type="Proteomes" id="UP000515800"/>
    </source>
</evidence>
<gene>
    <name evidence="1" type="ORF">H9L19_05345</name>
</gene>
<dbReference type="Proteomes" id="UP000515800">
    <property type="component" value="Chromosome"/>
</dbReference>
<organism evidence="1 2">
    <name type="scientific">Weissella diestrammenae</name>
    <dbReference type="NCBI Taxonomy" id="1162633"/>
    <lineage>
        <taxon>Bacteria</taxon>
        <taxon>Bacillati</taxon>
        <taxon>Bacillota</taxon>
        <taxon>Bacilli</taxon>
        <taxon>Lactobacillales</taxon>
        <taxon>Lactobacillaceae</taxon>
        <taxon>Weissella</taxon>
    </lineage>
</organism>
<dbReference type="SUPFAM" id="SSF54518">
    <property type="entry name" value="Tubby C-terminal domain-like"/>
    <property type="match status" value="1"/>
</dbReference>
<reference evidence="1 2" key="1">
    <citation type="submission" date="2020-08" db="EMBL/GenBank/DDBJ databases">
        <title>Genome sequence of Weissella diestrammenae KACC 16890T.</title>
        <authorList>
            <person name="Hyun D.-W."/>
            <person name="Bae J.-W."/>
        </authorList>
    </citation>
    <scope>NUCLEOTIDE SEQUENCE [LARGE SCALE GENOMIC DNA]</scope>
    <source>
        <strain evidence="1 2">KACC 16890</strain>
    </source>
</reference>
<name>A0A7G9T408_9LACO</name>
<dbReference type="InterPro" id="IPR025659">
    <property type="entry name" value="Tubby-like_C"/>
</dbReference>
<dbReference type="EMBL" id="CP060724">
    <property type="protein sequence ID" value="QNN74833.1"/>
    <property type="molecule type" value="Genomic_DNA"/>
</dbReference>
<evidence type="ECO:0000313" key="1">
    <source>
        <dbReference type="EMBL" id="QNN74833.1"/>
    </source>
</evidence>
<keyword evidence="2" id="KW-1185">Reference proteome</keyword>
<dbReference type="RefSeq" id="WP_187528668.1">
    <property type="nucleotide sequence ID" value="NZ_CP060724.1"/>
</dbReference>